<proteinExistence type="predicted"/>
<dbReference type="InterPro" id="IPR003347">
    <property type="entry name" value="JmjC_dom"/>
</dbReference>
<name>A0A8H5WM78_9HYPO</name>
<dbReference type="Pfam" id="PF02373">
    <property type="entry name" value="JmjC"/>
    <property type="match status" value="1"/>
</dbReference>
<accession>A0A8H5WM78</accession>
<protein>
    <submittedName>
        <fullName evidence="3">Histone demethylation 3d</fullName>
    </submittedName>
</protein>
<feature type="domain" description="JmjC" evidence="2">
    <location>
        <begin position="253"/>
        <end position="435"/>
    </location>
</feature>
<keyword evidence="4" id="KW-1185">Reference proteome</keyword>
<organism evidence="3 4">
    <name type="scientific">Fusarium denticulatum</name>
    <dbReference type="NCBI Taxonomy" id="48507"/>
    <lineage>
        <taxon>Eukaryota</taxon>
        <taxon>Fungi</taxon>
        <taxon>Dikarya</taxon>
        <taxon>Ascomycota</taxon>
        <taxon>Pezizomycotina</taxon>
        <taxon>Sordariomycetes</taxon>
        <taxon>Hypocreomycetidae</taxon>
        <taxon>Hypocreales</taxon>
        <taxon>Nectriaceae</taxon>
        <taxon>Fusarium</taxon>
        <taxon>Fusarium fujikuroi species complex</taxon>
    </lineage>
</organism>
<dbReference type="Gene3D" id="2.60.120.650">
    <property type="entry name" value="Cupin"/>
    <property type="match status" value="1"/>
</dbReference>
<feature type="compositionally biased region" description="Polar residues" evidence="1">
    <location>
        <begin position="20"/>
        <end position="34"/>
    </location>
</feature>
<feature type="region of interest" description="Disordered" evidence="1">
    <location>
        <begin position="1"/>
        <end position="143"/>
    </location>
</feature>
<dbReference type="PROSITE" id="PS51184">
    <property type="entry name" value="JMJC"/>
    <property type="match status" value="1"/>
</dbReference>
<evidence type="ECO:0000256" key="1">
    <source>
        <dbReference type="SAM" id="MobiDB-lite"/>
    </source>
</evidence>
<gene>
    <name evidence="3" type="ORF">FDENT_12691</name>
</gene>
<evidence type="ECO:0000313" key="4">
    <source>
        <dbReference type="Proteomes" id="UP000562682"/>
    </source>
</evidence>
<dbReference type="AlphaFoldDB" id="A0A8H5WM78"/>
<dbReference type="SMART" id="SM00558">
    <property type="entry name" value="JmjC"/>
    <property type="match status" value="1"/>
</dbReference>
<feature type="compositionally biased region" description="Polar residues" evidence="1">
    <location>
        <begin position="79"/>
        <end position="119"/>
    </location>
</feature>
<feature type="compositionally biased region" description="Basic and acidic residues" evidence="1">
    <location>
        <begin position="7"/>
        <end position="18"/>
    </location>
</feature>
<evidence type="ECO:0000259" key="2">
    <source>
        <dbReference type="PROSITE" id="PS51184"/>
    </source>
</evidence>
<evidence type="ECO:0000313" key="3">
    <source>
        <dbReference type="EMBL" id="KAF5665041.1"/>
    </source>
</evidence>
<dbReference type="EMBL" id="JAAOAK010000454">
    <property type="protein sequence ID" value="KAF5665041.1"/>
    <property type="molecule type" value="Genomic_DNA"/>
</dbReference>
<sequence>MLDSQSLDEKVTRSKGDEQASPSTARSLAATTCCQRAVTDPLPAPRPEIEEAESLDSRQPRRSLTSEGHHAGDGPEITQDISQAQEVSERSAYQSTTDTSPDTEQGQASLKSKTGLQQTKETDAPPLNKPRISLPTGKRSALNGTSYEPFIVDSEDLPTLEQHQLGEHMPETLHKLSQTSGYRNKAKLPWLTDISPSRIKKALTPEGDPDVQFNGFRLRADGGVNVYRDDPEDGRKFEWPDFNRRVRPMTATEASQELDRFLTKPDPYVSYYCGLMKSELWKLCPLHAGEQLTGIKGLTHVNQIYTHLGKKGSATAMHKEDDRFGSVNVGLAGTKLFLLIETEDTKRFETWVRSNYTCKPCPQFVRHLNIFFGQKKLEAAQIRFKILLQRVGDLIETKPHQYHQVVNLEDSLAISINLLAPKEIPKFLDMDDPLEVCDECGLKGLYGRKNLYVRWVDPDVPAPGSHDDTANARGRKRKAHGELLEVTRDCTKHFVHAAHASKSSIGFSEVCQLIREGAPGFEIPQGIGPHDLNILKMVAWIVSPSAIQQFTSLVRAWRTRQTYRVISGNAEDPLKEYATYLREAVGKTEISRFQLRYVRACIAEEVDVGMSQRLRLKLNKKEGEAFAQQLGMTSKDLRTHLEDGRAWNRIRGRFDGLLPFIYLSANDPFNISVKDWKAMGRESLKLLHYLLDVLGEQVEQRCRAGRIVQDIILRGSSAVFVWEENSRPLGVDDIPILGKVVEPPQLT</sequence>
<dbReference type="SUPFAM" id="SSF51197">
    <property type="entry name" value="Clavaminate synthase-like"/>
    <property type="match status" value="1"/>
</dbReference>
<reference evidence="3 4" key="1">
    <citation type="submission" date="2020-05" db="EMBL/GenBank/DDBJ databases">
        <title>Identification and distribution of gene clusters putatively required for synthesis of sphingolipid metabolism inhibitors in phylogenetically diverse species of the filamentous fungus Fusarium.</title>
        <authorList>
            <person name="Kim H.-S."/>
            <person name="Busman M."/>
            <person name="Brown D.W."/>
            <person name="Divon H."/>
            <person name="Uhlig S."/>
            <person name="Proctor R.H."/>
        </authorList>
    </citation>
    <scope>NUCLEOTIDE SEQUENCE [LARGE SCALE GENOMIC DNA]</scope>
    <source>
        <strain evidence="3 4">NRRL 25311</strain>
    </source>
</reference>
<dbReference type="Proteomes" id="UP000562682">
    <property type="component" value="Unassembled WGS sequence"/>
</dbReference>
<comment type="caution">
    <text evidence="3">The sequence shown here is derived from an EMBL/GenBank/DDBJ whole genome shotgun (WGS) entry which is preliminary data.</text>
</comment>